<organism evidence="2 3">
    <name type="scientific">Vreelandella neptunia</name>
    <dbReference type="NCBI Taxonomy" id="115551"/>
    <lineage>
        <taxon>Bacteria</taxon>
        <taxon>Pseudomonadati</taxon>
        <taxon>Pseudomonadota</taxon>
        <taxon>Gammaproteobacteria</taxon>
        <taxon>Oceanospirillales</taxon>
        <taxon>Halomonadaceae</taxon>
        <taxon>Vreelandella</taxon>
    </lineage>
</organism>
<feature type="transmembrane region" description="Helical" evidence="1">
    <location>
        <begin position="12"/>
        <end position="32"/>
    </location>
</feature>
<comment type="caution">
    <text evidence="2">The sequence shown here is derived from an EMBL/GenBank/DDBJ whole genome shotgun (WGS) entry which is preliminary data.</text>
</comment>
<evidence type="ECO:0000313" key="3">
    <source>
        <dbReference type="Proteomes" id="UP001320609"/>
    </source>
</evidence>
<evidence type="ECO:0008006" key="4">
    <source>
        <dbReference type="Google" id="ProtNLM"/>
    </source>
</evidence>
<accession>A0ABS9SBE1</accession>
<evidence type="ECO:0000256" key="1">
    <source>
        <dbReference type="SAM" id="Phobius"/>
    </source>
</evidence>
<dbReference type="EMBL" id="JAKVTW010000019">
    <property type="protein sequence ID" value="MCH4813429.1"/>
    <property type="molecule type" value="Genomic_DNA"/>
</dbReference>
<dbReference type="RefSeq" id="WP_240719693.1">
    <property type="nucleotide sequence ID" value="NZ_JAKVTW010000019.1"/>
</dbReference>
<keyword evidence="1" id="KW-0472">Membrane</keyword>
<keyword evidence="1" id="KW-1133">Transmembrane helix</keyword>
<gene>
    <name evidence="2" type="ORF">MLE19_19025</name>
</gene>
<keyword evidence="3" id="KW-1185">Reference proteome</keyword>
<sequence>MSIGTWIEVTNLALGSLTLFSVLIAFLAYRANVKKQEDDRVRERDRELTSQAKNSFQWAYEVLTDNGANIPPVADRLNWLTAARHLLRAKKLGEKVTHSTYKIIFDEIEEYWRHKFYVALSHEPLRRWRYFADDADPDWPENIEISSALVIVDFSNWKDDVEDPTNNVDRAKMIQQGVLNGQAGRGLKSYMQRFEEIRAQWK</sequence>
<name>A0ABS9SBE1_9GAMM</name>
<dbReference type="Proteomes" id="UP001320609">
    <property type="component" value="Unassembled WGS sequence"/>
</dbReference>
<proteinExistence type="predicted"/>
<keyword evidence="1" id="KW-0812">Transmembrane</keyword>
<protein>
    <recommendedName>
        <fullName evidence="4">DUF4760 domain-containing protein</fullName>
    </recommendedName>
</protein>
<reference evidence="2 3" key="1">
    <citation type="submission" date="2022-03" db="EMBL/GenBank/DDBJ databases">
        <title>Genomic signatures underlying metal tolerance in selected Arctic bacterial isolates.</title>
        <authorList>
            <person name="Thomas F.A."/>
            <person name="Venkatachalam S."/>
            <person name="Krishnan K.P."/>
        </authorList>
    </citation>
    <scope>NUCLEOTIDE SEQUENCE [LARGE SCALE GENOMIC DNA]</scope>
    <source>
        <strain evidence="2 3">HM116</strain>
    </source>
</reference>
<evidence type="ECO:0000313" key="2">
    <source>
        <dbReference type="EMBL" id="MCH4813429.1"/>
    </source>
</evidence>